<reference evidence="3 4" key="1">
    <citation type="journal article" date="2014" name="Genome Biol. Evol.">
        <title>The genome of the myxosporean Thelohanellus kitauei shows adaptations to nutrient acquisition within its fish host.</title>
        <authorList>
            <person name="Yang Y."/>
            <person name="Xiong J."/>
            <person name="Zhou Z."/>
            <person name="Huo F."/>
            <person name="Miao W."/>
            <person name="Ran C."/>
            <person name="Liu Y."/>
            <person name="Zhang J."/>
            <person name="Feng J."/>
            <person name="Wang M."/>
            <person name="Wang M."/>
            <person name="Wang L."/>
            <person name="Yao B."/>
        </authorList>
    </citation>
    <scope>NUCLEOTIDE SEQUENCE [LARGE SCALE GENOMIC DNA]</scope>
    <source>
        <strain evidence="3">Wuqing</strain>
    </source>
</reference>
<evidence type="ECO:0000313" key="3">
    <source>
        <dbReference type="EMBL" id="KII73640.1"/>
    </source>
</evidence>
<comment type="caution">
    <text evidence="3">The sequence shown here is derived from an EMBL/GenBank/DDBJ whole genome shotgun (WGS) entry which is preliminary data.</text>
</comment>
<feature type="compositionally biased region" description="Basic and acidic residues" evidence="1">
    <location>
        <begin position="243"/>
        <end position="253"/>
    </location>
</feature>
<protein>
    <submittedName>
        <fullName evidence="3">Serine/threonine-protein kinase WNK3</fullName>
    </submittedName>
</protein>
<dbReference type="AlphaFoldDB" id="A0A0C2NBE7"/>
<dbReference type="InterPro" id="IPR056865">
    <property type="entry name" value="CCTL2_WNK"/>
</dbReference>
<keyword evidence="3" id="KW-0418">Kinase</keyword>
<keyword evidence="3" id="KW-0808">Transferase</keyword>
<evidence type="ECO:0000313" key="4">
    <source>
        <dbReference type="Proteomes" id="UP000031668"/>
    </source>
</evidence>
<evidence type="ECO:0000256" key="1">
    <source>
        <dbReference type="SAM" id="MobiDB-lite"/>
    </source>
</evidence>
<dbReference type="OrthoDB" id="4062651at2759"/>
<feature type="region of interest" description="Disordered" evidence="1">
    <location>
        <begin position="740"/>
        <end position="790"/>
    </location>
</feature>
<feature type="region of interest" description="Disordered" evidence="1">
    <location>
        <begin position="446"/>
        <end position="469"/>
    </location>
</feature>
<feature type="region of interest" description="Disordered" evidence="1">
    <location>
        <begin position="238"/>
        <end position="258"/>
    </location>
</feature>
<dbReference type="PROSITE" id="PS50011">
    <property type="entry name" value="PROTEIN_KINASE_DOM"/>
    <property type="match status" value="1"/>
</dbReference>
<dbReference type="PANTHER" id="PTHR13902">
    <property type="entry name" value="SERINE/THREONINE-PROTEIN KINASE WNK WITH NO LYSINE -RELATED"/>
    <property type="match status" value="1"/>
</dbReference>
<accession>A0A0C2NBE7</accession>
<dbReference type="Pfam" id="PF24889">
    <property type="entry name" value="CCTL2_WNK"/>
    <property type="match status" value="1"/>
</dbReference>
<feature type="compositionally biased region" description="Polar residues" evidence="1">
    <location>
        <begin position="753"/>
        <end position="790"/>
    </location>
</feature>
<dbReference type="InterPro" id="IPR001245">
    <property type="entry name" value="Ser-Thr/Tyr_kinase_cat_dom"/>
</dbReference>
<dbReference type="InterPro" id="IPR050588">
    <property type="entry name" value="WNK_Ser-Thr_kinase"/>
</dbReference>
<dbReference type="EMBL" id="JWZT01000740">
    <property type="protein sequence ID" value="KII73640.1"/>
    <property type="molecule type" value="Genomic_DNA"/>
</dbReference>
<dbReference type="InterPro" id="IPR000719">
    <property type="entry name" value="Prot_kinase_dom"/>
</dbReference>
<feature type="domain" description="Protein kinase" evidence="2">
    <location>
        <begin position="1"/>
        <end position="90"/>
    </location>
</feature>
<gene>
    <name evidence="3" type="ORF">RF11_15540</name>
</gene>
<proteinExistence type="predicted"/>
<evidence type="ECO:0000259" key="2">
    <source>
        <dbReference type="PROSITE" id="PS50011"/>
    </source>
</evidence>
<feature type="compositionally biased region" description="Polar residues" evidence="1">
    <location>
        <begin position="452"/>
        <end position="461"/>
    </location>
</feature>
<dbReference type="SUPFAM" id="SSF56112">
    <property type="entry name" value="Protein kinase-like (PK-like)"/>
    <property type="match status" value="1"/>
</dbReference>
<keyword evidence="4" id="KW-1185">Reference proteome</keyword>
<organism evidence="3 4">
    <name type="scientific">Thelohanellus kitauei</name>
    <name type="common">Myxosporean</name>
    <dbReference type="NCBI Taxonomy" id="669202"/>
    <lineage>
        <taxon>Eukaryota</taxon>
        <taxon>Metazoa</taxon>
        <taxon>Cnidaria</taxon>
        <taxon>Myxozoa</taxon>
        <taxon>Myxosporea</taxon>
        <taxon>Bivalvulida</taxon>
        <taxon>Platysporina</taxon>
        <taxon>Myxobolidae</taxon>
        <taxon>Thelohanellus</taxon>
    </lineage>
</organism>
<dbReference type="InterPro" id="IPR011009">
    <property type="entry name" value="Kinase-like_dom_sf"/>
</dbReference>
<feature type="compositionally biased region" description="Low complexity" evidence="1">
    <location>
        <begin position="740"/>
        <end position="752"/>
    </location>
</feature>
<dbReference type="GO" id="GO:0005524">
    <property type="term" value="F:ATP binding"/>
    <property type="evidence" value="ECO:0007669"/>
    <property type="project" value="InterPro"/>
</dbReference>
<dbReference type="GO" id="GO:0004672">
    <property type="term" value="F:protein kinase activity"/>
    <property type="evidence" value="ECO:0007669"/>
    <property type="project" value="InterPro"/>
</dbReference>
<dbReference type="Pfam" id="PF07714">
    <property type="entry name" value="PK_Tyr_Ser-Thr"/>
    <property type="match status" value="1"/>
</dbReference>
<dbReference type="Gene3D" id="1.10.510.10">
    <property type="entry name" value="Transferase(Phosphotransferase) domain 1"/>
    <property type="match status" value="1"/>
</dbReference>
<sequence length="790" mass="89619">MAPEMYEECYDEAVDIYAFGLCMLEMITGEYPYMECTNAGQIYRKVTQGGKPESLDRVNNEEIRKIIEGCILHQKERRFKVRELLALDYFKEQEKEPNPYSISLSPDVSFNFVLINDVKDENLVFRLMINVNQNDPDRKEVSTIEFRFYPNTDTFESSIHEMAEFNIIPSNLEARVCSDFEKFMNRLGFYEQTRSTVESDTIVDRQDTNKAQLIQNPLSSSNVRSKRLIKVSTIYGESTGADSTKDDEVKTLSRDTTVTNQQSIREEMESQDNADKNIVDKSEAKDIAPCTDFLNKPNNNGDKYILLYVISIFNHNLIECGLESYNKSKITFKFSIDEDNASEIGKKLVSAAFLDRKFIQKFVKSLESLISIVKDPENIDKRRDIEHNGCCFRIFPDICIKETLMFPTRGDKTDVEKIIDLSHSSGKTQRIDLSLFKLEPISNIEPDKKNSIDPTTSISDQFESDGSGPFCHSDERVSDGEVGFDDALDDALTIIANAVSEDVDQTNEAVEPKLVADGGQSHLDQQIGVDIKETENMIHSLKVLMSNLSNNTSIDVEPSRIDYITDIVFDLLKYQNKLRLLSKLKESKYPNHASILDDIEKSVDSISLKQINEFMQMRNNQNLEIEKIVESYKPEEIMHHNNVVIDEVVKMDSSFQNADVEVGSQKDLSHKITSEVIANLPIQRTEIVDDEINRKSLEELMKLSTKVQNSLDSVLEPKPSLDQLKQAQIMAAFSSASVLPTPVPSTTPHSQSINVSSIQKLSKSTPSISNIQRNESQETISSTVKQDLDL</sequence>
<name>A0A0C2NBE7_THEKT</name>
<dbReference type="Proteomes" id="UP000031668">
    <property type="component" value="Unassembled WGS sequence"/>
</dbReference>